<dbReference type="InterPro" id="IPR003595">
    <property type="entry name" value="Tyr_Pase_cat"/>
</dbReference>
<dbReference type="SMART" id="SM00404">
    <property type="entry name" value="PTPc_motif"/>
    <property type="match status" value="1"/>
</dbReference>
<dbReference type="STRING" id="1965070.A0A443RIN4"/>
<dbReference type="PANTHER" id="PTHR19134">
    <property type="entry name" value="RECEPTOR-TYPE TYROSINE-PROTEIN PHOSPHATASE"/>
    <property type="match status" value="1"/>
</dbReference>
<proteinExistence type="inferred from homology"/>
<dbReference type="Proteomes" id="UP000285301">
    <property type="component" value="Unassembled WGS sequence"/>
</dbReference>
<feature type="chain" id="PRO_5019236316" description="protein-tyrosine-phosphatase" evidence="5">
    <location>
        <begin position="23"/>
        <end position="253"/>
    </location>
</feature>
<dbReference type="OrthoDB" id="5854685at2759"/>
<evidence type="ECO:0000256" key="2">
    <source>
        <dbReference type="ARBA" id="ARBA00013064"/>
    </source>
</evidence>
<dbReference type="PROSITE" id="PS00383">
    <property type="entry name" value="TYR_PHOSPHATASE_1"/>
    <property type="match status" value="1"/>
</dbReference>
<keyword evidence="5" id="KW-0732">Signal</keyword>
<feature type="signal peptide" evidence="5">
    <location>
        <begin position="1"/>
        <end position="22"/>
    </location>
</feature>
<dbReference type="PROSITE" id="PS50055">
    <property type="entry name" value="TYR_PHOSPHATASE_PTP"/>
    <property type="match status" value="1"/>
</dbReference>
<dbReference type="InterPro" id="IPR000242">
    <property type="entry name" value="PTP_cat"/>
</dbReference>
<reference evidence="8 9" key="1">
    <citation type="journal article" date="2018" name="Gigascience">
        <title>Genomes of trombidid mites reveal novel predicted allergens and laterally-transferred genes associated with secondary metabolism.</title>
        <authorList>
            <person name="Dong X."/>
            <person name="Chaisiri K."/>
            <person name="Xia D."/>
            <person name="Armstrong S.D."/>
            <person name="Fang Y."/>
            <person name="Donnelly M.J."/>
            <person name="Kadowaki T."/>
            <person name="McGarry J.W."/>
            <person name="Darby A.C."/>
            <person name="Makepeace B.L."/>
        </authorList>
    </citation>
    <scope>NUCLEOTIDE SEQUENCE [LARGE SCALE GENOMIC DNA]</scope>
    <source>
        <strain evidence="8">UoL-WK</strain>
    </source>
</reference>
<keyword evidence="3" id="KW-0378">Hydrolase</keyword>
<keyword evidence="9" id="KW-1185">Reference proteome</keyword>
<feature type="domain" description="Tyrosine specific protein phosphatases" evidence="7">
    <location>
        <begin position="160"/>
        <end position="232"/>
    </location>
</feature>
<dbReference type="EMBL" id="NCKU01000536">
    <property type="protein sequence ID" value="RWS15140.1"/>
    <property type="molecule type" value="Genomic_DNA"/>
</dbReference>
<dbReference type="CDD" id="cd00047">
    <property type="entry name" value="PTPc"/>
    <property type="match status" value="1"/>
</dbReference>
<dbReference type="InterPro" id="IPR000387">
    <property type="entry name" value="Tyr_Pase_dom"/>
</dbReference>
<dbReference type="GO" id="GO:0048666">
    <property type="term" value="P:neuron development"/>
    <property type="evidence" value="ECO:0007669"/>
    <property type="project" value="UniProtKB-ARBA"/>
</dbReference>
<name>A0A443RIN4_9ACAR</name>
<gene>
    <name evidence="8" type="ORF">B4U79_01908</name>
</gene>
<keyword evidence="4" id="KW-0904">Protein phosphatase</keyword>
<comment type="caution">
    <text evidence="8">The sequence shown here is derived from an EMBL/GenBank/DDBJ whole genome shotgun (WGS) entry which is preliminary data.</text>
</comment>
<keyword evidence="8" id="KW-0675">Receptor</keyword>
<dbReference type="GO" id="GO:0004725">
    <property type="term" value="F:protein tyrosine phosphatase activity"/>
    <property type="evidence" value="ECO:0007669"/>
    <property type="project" value="InterPro"/>
</dbReference>
<dbReference type="SUPFAM" id="SSF52799">
    <property type="entry name" value="(Phosphotyrosine protein) phosphatases II"/>
    <property type="match status" value="1"/>
</dbReference>
<evidence type="ECO:0000256" key="3">
    <source>
        <dbReference type="ARBA" id="ARBA00022801"/>
    </source>
</evidence>
<dbReference type="InterPro" id="IPR050348">
    <property type="entry name" value="Protein-Tyr_Phosphatase"/>
</dbReference>
<dbReference type="PROSITE" id="PS50056">
    <property type="entry name" value="TYR_PHOSPHATASE_2"/>
    <property type="match status" value="1"/>
</dbReference>
<feature type="domain" description="Tyrosine-protein phosphatase" evidence="6">
    <location>
        <begin position="91"/>
        <end position="241"/>
    </location>
</feature>
<dbReference type="EC" id="3.1.3.48" evidence="2"/>
<comment type="similarity">
    <text evidence="1">Belongs to the protein-tyrosine phosphatase family.</text>
</comment>
<evidence type="ECO:0000256" key="5">
    <source>
        <dbReference type="SAM" id="SignalP"/>
    </source>
</evidence>
<evidence type="ECO:0000256" key="4">
    <source>
        <dbReference type="ARBA" id="ARBA00022912"/>
    </source>
</evidence>
<dbReference type="InterPro" id="IPR016130">
    <property type="entry name" value="Tyr_Pase_AS"/>
</dbReference>
<dbReference type="PANTHER" id="PTHR19134:SF562">
    <property type="entry name" value="PROTEIN-TYROSINE-PHOSPHATASE"/>
    <property type="match status" value="1"/>
</dbReference>
<accession>A0A443RIN4</accession>
<organism evidence="8 9">
    <name type="scientific">Dinothrombium tinctorium</name>
    <dbReference type="NCBI Taxonomy" id="1965070"/>
    <lineage>
        <taxon>Eukaryota</taxon>
        <taxon>Metazoa</taxon>
        <taxon>Ecdysozoa</taxon>
        <taxon>Arthropoda</taxon>
        <taxon>Chelicerata</taxon>
        <taxon>Arachnida</taxon>
        <taxon>Acari</taxon>
        <taxon>Acariformes</taxon>
        <taxon>Trombidiformes</taxon>
        <taxon>Prostigmata</taxon>
        <taxon>Anystina</taxon>
        <taxon>Parasitengona</taxon>
        <taxon>Trombidioidea</taxon>
        <taxon>Trombidiidae</taxon>
        <taxon>Dinothrombium</taxon>
    </lineage>
</organism>
<dbReference type="SMART" id="SM00194">
    <property type="entry name" value="PTPc"/>
    <property type="match status" value="1"/>
</dbReference>
<evidence type="ECO:0000259" key="7">
    <source>
        <dbReference type="PROSITE" id="PS50056"/>
    </source>
</evidence>
<dbReference type="InterPro" id="IPR029021">
    <property type="entry name" value="Prot-tyrosine_phosphatase-like"/>
</dbReference>
<protein>
    <recommendedName>
        <fullName evidence="2">protein-tyrosine-phosphatase</fullName>
        <ecNumber evidence="2">3.1.3.48</ecNumber>
    </recommendedName>
</protein>
<dbReference type="Gene3D" id="3.90.190.10">
    <property type="entry name" value="Protein tyrosine phosphatase superfamily"/>
    <property type="match status" value="2"/>
</dbReference>
<sequence>MNKFYFIFSFAFILTNIFNTVAVDNKSLGEFCEKRLQNAKLVGWLKFEEHFKRINESGELKQEYESIPEGKLFPSDEGAKDENRVKNRYLDKYLAYDHSRVKLNKRYGDIEVVLDKCDFLDHYIVRNYLLRYQNKNKLVTHYHFMSWPDEGVPEHPSIMFNFVKAVRANRDYRPAKPLVVHCAGGMGRTGTFILIDSMLQAVQKFRKVDFAQQLCSMRSRRINLVETYPQYVFAHEVLSLAINEIKKAPRVHI</sequence>
<dbReference type="AlphaFoldDB" id="A0A443RIN4"/>
<evidence type="ECO:0000256" key="1">
    <source>
        <dbReference type="ARBA" id="ARBA00009580"/>
    </source>
</evidence>
<evidence type="ECO:0000313" key="9">
    <source>
        <dbReference type="Proteomes" id="UP000285301"/>
    </source>
</evidence>
<evidence type="ECO:0000259" key="6">
    <source>
        <dbReference type="PROSITE" id="PS50055"/>
    </source>
</evidence>
<evidence type="ECO:0000313" key="8">
    <source>
        <dbReference type="EMBL" id="RWS15140.1"/>
    </source>
</evidence>
<dbReference type="Pfam" id="PF00102">
    <property type="entry name" value="Y_phosphatase"/>
    <property type="match status" value="1"/>
</dbReference>